<dbReference type="EMBL" id="FO818640">
    <property type="protein sequence ID" value="CDM94000.1"/>
    <property type="molecule type" value="Genomic_DNA"/>
</dbReference>
<accession>A0A9P1NXJ4</accession>
<dbReference type="PANTHER" id="PTHR43581:SF4">
    <property type="entry name" value="ATP_GTP PHOSPHATASE"/>
    <property type="match status" value="1"/>
</dbReference>
<dbReference type="Proteomes" id="UP000032946">
    <property type="component" value="Chromosome"/>
</dbReference>
<dbReference type="Gene3D" id="3.40.50.300">
    <property type="entry name" value="P-loop containing nucleotide triphosphate hydrolases"/>
    <property type="match status" value="2"/>
</dbReference>
<reference evidence="2 3" key="1">
    <citation type="submission" date="2014-02" db="EMBL/GenBank/DDBJ databases">
        <authorList>
            <person name="Genoscope - CEA"/>
        </authorList>
    </citation>
    <scope>NUCLEOTIDE SEQUENCE [LARGE SCALE GENOMIC DNA]</scope>
    <source>
        <strain evidence="2 3">PCC 8005</strain>
    </source>
</reference>
<dbReference type="Pfam" id="PF13304">
    <property type="entry name" value="AAA_21"/>
    <property type="match status" value="1"/>
</dbReference>
<dbReference type="AlphaFoldDB" id="A0A9P1NXJ4"/>
<evidence type="ECO:0000259" key="1">
    <source>
        <dbReference type="Pfam" id="PF13304"/>
    </source>
</evidence>
<organism evidence="2 3">
    <name type="scientific">Limnospira indica PCC 8005</name>
    <dbReference type="NCBI Taxonomy" id="376219"/>
    <lineage>
        <taxon>Bacteria</taxon>
        <taxon>Bacillati</taxon>
        <taxon>Cyanobacteriota</taxon>
        <taxon>Cyanophyceae</taxon>
        <taxon>Oscillatoriophycideae</taxon>
        <taxon>Oscillatoriales</taxon>
        <taxon>Sirenicapillariaceae</taxon>
        <taxon>Limnospira</taxon>
    </lineage>
</organism>
<dbReference type="InterPro" id="IPR003959">
    <property type="entry name" value="ATPase_AAA_core"/>
</dbReference>
<dbReference type="GO" id="GO:0016887">
    <property type="term" value="F:ATP hydrolysis activity"/>
    <property type="evidence" value="ECO:0007669"/>
    <property type="project" value="InterPro"/>
</dbReference>
<protein>
    <submittedName>
        <fullName evidence="2">ATPase</fullName>
        <ecNumber evidence="2">3.6.3.-</ecNumber>
    </submittedName>
</protein>
<sequence>MKLYRSRYEFSIMFKSITVKNFRCFEDLTISQIERVNLIGGMNNIGKTALLEAIYLMTSLGSMEIPLKLNFDRGVFSPRTFDVEEICEWLFYQKKANKAIKIQVIDEQDIKSELKLSLEKAASPRLFPLTLTSHRRKTLKDLKLEFKIGDQKPLQFTMFLAPDKEEPDTPRLGIVNQDESPEDLEIPTFSPSYFISSRLRISPTEDAERFSFLEAQNKQDEIVEILKILEPRLKRLSVLVTGGVPMINGDIGGNYLIPVSLMGEGMSRLLSMVLSIMNASGGTVLIDEIENGIHYSVMAKIWESIAAASERFNTQIFATTHSQECINSAHEAFENLASYDFRYFRLERKPETNFIQAAIYEQENIETSIALNLEMR</sequence>
<evidence type="ECO:0000313" key="3">
    <source>
        <dbReference type="Proteomes" id="UP000032946"/>
    </source>
</evidence>
<feature type="domain" description="ATPase AAA-type core" evidence="1">
    <location>
        <begin position="37"/>
        <end position="324"/>
    </location>
</feature>
<evidence type="ECO:0000313" key="2">
    <source>
        <dbReference type="EMBL" id="CDM94000.1"/>
    </source>
</evidence>
<dbReference type="PANTHER" id="PTHR43581">
    <property type="entry name" value="ATP/GTP PHOSPHATASE"/>
    <property type="match status" value="1"/>
</dbReference>
<keyword evidence="2" id="KW-0378">Hydrolase</keyword>
<keyword evidence="3" id="KW-1185">Reference proteome</keyword>
<dbReference type="SUPFAM" id="SSF52540">
    <property type="entry name" value="P-loop containing nucleoside triphosphate hydrolases"/>
    <property type="match status" value="1"/>
</dbReference>
<gene>
    <name evidence="2" type="ORF">ARTHRO_11674</name>
</gene>
<dbReference type="GO" id="GO:0005524">
    <property type="term" value="F:ATP binding"/>
    <property type="evidence" value="ECO:0007669"/>
    <property type="project" value="InterPro"/>
</dbReference>
<dbReference type="EC" id="3.6.3.-" evidence="2"/>
<name>A0A9P1NXJ4_9CYAN</name>
<proteinExistence type="predicted"/>
<dbReference type="InterPro" id="IPR051396">
    <property type="entry name" value="Bact_Antivir_Def_Nuclease"/>
</dbReference>
<dbReference type="InterPro" id="IPR027417">
    <property type="entry name" value="P-loop_NTPase"/>
</dbReference>